<accession>A0A2T3BDP6</accession>
<proteinExistence type="predicted"/>
<protein>
    <submittedName>
        <fullName evidence="2">Uncharacterized protein</fullName>
    </submittedName>
</protein>
<keyword evidence="1" id="KW-0812">Transmembrane</keyword>
<keyword evidence="1" id="KW-1133">Transmembrane helix</keyword>
<dbReference type="Gene3D" id="1.20.140.150">
    <property type="match status" value="1"/>
</dbReference>
<name>A0A2T3BDP6_AMORE</name>
<dbReference type="InParanoid" id="A0A2T3BDP6"/>
<reference evidence="2 3" key="1">
    <citation type="journal article" date="2018" name="New Phytol.">
        <title>Comparative genomics and transcriptomics depict ericoid mycorrhizal fungi as versatile saprotrophs and plant mutualists.</title>
        <authorList>
            <person name="Martino E."/>
            <person name="Morin E."/>
            <person name="Grelet G.A."/>
            <person name="Kuo A."/>
            <person name="Kohler A."/>
            <person name="Daghino S."/>
            <person name="Barry K.W."/>
            <person name="Cichocki N."/>
            <person name="Clum A."/>
            <person name="Dockter R.B."/>
            <person name="Hainaut M."/>
            <person name="Kuo R.C."/>
            <person name="LaButti K."/>
            <person name="Lindahl B.D."/>
            <person name="Lindquist E.A."/>
            <person name="Lipzen A."/>
            <person name="Khouja H.R."/>
            <person name="Magnuson J."/>
            <person name="Murat C."/>
            <person name="Ohm R.A."/>
            <person name="Singer S.W."/>
            <person name="Spatafora J.W."/>
            <person name="Wang M."/>
            <person name="Veneault-Fourrey C."/>
            <person name="Henrissat B."/>
            <person name="Grigoriev I.V."/>
            <person name="Martin F.M."/>
            <person name="Perotto S."/>
        </authorList>
    </citation>
    <scope>NUCLEOTIDE SEQUENCE [LARGE SCALE GENOMIC DNA]</scope>
    <source>
        <strain evidence="2 3">ATCC 22711</strain>
    </source>
</reference>
<dbReference type="RefSeq" id="XP_024725052.1">
    <property type="nucleotide sequence ID" value="XM_024869012.1"/>
</dbReference>
<dbReference type="GeneID" id="36577093"/>
<dbReference type="EMBL" id="KZ679006">
    <property type="protein sequence ID" value="PSS27527.1"/>
    <property type="molecule type" value="Genomic_DNA"/>
</dbReference>
<dbReference type="OrthoDB" id="61370at2759"/>
<organism evidence="2 3">
    <name type="scientific">Amorphotheca resinae ATCC 22711</name>
    <dbReference type="NCBI Taxonomy" id="857342"/>
    <lineage>
        <taxon>Eukaryota</taxon>
        <taxon>Fungi</taxon>
        <taxon>Dikarya</taxon>
        <taxon>Ascomycota</taxon>
        <taxon>Pezizomycotina</taxon>
        <taxon>Leotiomycetes</taxon>
        <taxon>Helotiales</taxon>
        <taxon>Amorphothecaceae</taxon>
        <taxon>Amorphotheca</taxon>
    </lineage>
</organism>
<evidence type="ECO:0000313" key="2">
    <source>
        <dbReference type="EMBL" id="PSS27527.1"/>
    </source>
</evidence>
<sequence length="197" mass="21882">MTRVAVYSTALVAFVAATAMTFASIFIPNWLSYEIDSPTGKFTKTLGLHRSCSSVGDGSCQHFPQYDDCHGTDRYFCSMWKSVGFMMSSAAVFELVTLVAFCVLITGGKQKRETGWKVLSFMLMLVGILQCAAMAIVSYLFDTDDRFFVGWKLSEGWILCTVSWCICVVTAIFISASAFIFAPEDGYELIPSERYVD</sequence>
<gene>
    <name evidence="2" type="ORF">M430DRAFT_62768</name>
</gene>
<feature type="transmembrane region" description="Helical" evidence="1">
    <location>
        <begin position="83"/>
        <end position="106"/>
    </location>
</feature>
<keyword evidence="1" id="KW-0472">Membrane</keyword>
<feature type="transmembrane region" description="Helical" evidence="1">
    <location>
        <begin position="118"/>
        <end position="141"/>
    </location>
</feature>
<evidence type="ECO:0000256" key="1">
    <source>
        <dbReference type="SAM" id="Phobius"/>
    </source>
</evidence>
<keyword evidence="3" id="KW-1185">Reference proteome</keyword>
<dbReference type="Proteomes" id="UP000241818">
    <property type="component" value="Unassembled WGS sequence"/>
</dbReference>
<feature type="transmembrane region" description="Helical" evidence="1">
    <location>
        <begin position="161"/>
        <end position="182"/>
    </location>
</feature>
<dbReference type="AlphaFoldDB" id="A0A2T3BDP6"/>
<evidence type="ECO:0000313" key="3">
    <source>
        <dbReference type="Proteomes" id="UP000241818"/>
    </source>
</evidence>